<dbReference type="AlphaFoldDB" id="A0A415EIS5"/>
<reference evidence="2 3" key="1">
    <citation type="submission" date="2018-08" db="EMBL/GenBank/DDBJ databases">
        <title>A genome reference for cultivated species of the human gut microbiota.</title>
        <authorList>
            <person name="Zou Y."/>
            <person name="Xue W."/>
            <person name="Luo G."/>
        </authorList>
    </citation>
    <scope>NUCLEOTIDE SEQUENCE [LARGE SCALE GENOMIC DNA]</scope>
    <source>
        <strain evidence="2 3">AF48-16</strain>
    </source>
</reference>
<proteinExistence type="predicted"/>
<gene>
    <name evidence="2" type="ORF">DW084_18490</name>
</gene>
<evidence type="ECO:0000313" key="2">
    <source>
        <dbReference type="EMBL" id="RHK01314.1"/>
    </source>
</evidence>
<dbReference type="Proteomes" id="UP000286288">
    <property type="component" value="Unassembled WGS sequence"/>
</dbReference>
<protein>
    <submittedName>
        <fullName evidence="2">ImmA/IrrE family metallo-endopeptidase</fullName>
    </submittedName>
</protein>
<feature type="domain" description="IrrE N-terminal-like" evidence="1">
    <location>
        <begin position="54"/>
        <end position="109"/>
    </location>
</feature>
<dbReference type="InterPro" id="IPR010359">
    <property type="entry name" value="IrrE_HExxH"/>
</dbReference>
<dbReference type="Gene3D" id="1.10.10.2910">
    <property type="match status" value="1"/>
</dbReference>
<comment type="caution">
    <text evidence="2">The sequence shown here is derived from an EMBL/GenBank/DDBJ whole genome shotgun (WGS) entry which is preliminary data.</text>
</comment>
<accession>A0A415EIS5</accession>
<name>A0A415EIS5_ENTCA</name>
<sequence length="120" mass="14239">MRNNIKISNFYEDNFISHFKEERNVLDQIYYSENNPSIDVIKIAEKLGFNIKFDFMNESGKIDGKTIHVNSLDAEVRQRFTIAHELGHYLLHSPGNTMFRDANIDRYEDIIDRIREREAK</sequence>
<dbReference type="EMBL" id="QRMZ01000068">
    <property type="protein sequence ID" value="RHK01314.1"/>
    <property type="molecule type" value="Genomic_DNA"/>
</dbReference>
<evidence type="ECO:0000313" key="3">
    <source>
        <dbReference type="Proteomes" id="UP000286288"/>
    </source>
</evidence>
<evidence type="ECO:0000259" key="1">
    <source>
        <dbReference type="Pfam" id="PF06114"/>
    </source>
</evidence>
<dbReference type="Pfam" id="PF06114">
    <property type="entry name" value="Peptidase_M78"/>
    <property type="match status" value="1"/>
</dbReference>
<organism evidence="2 3">
    <name type="scientific">Enterococcus casseliflavus</name>
    <name type="common">Enterococcus flavescens</name>
    <dbReference type="NCBI Taxonomy" id="37734"/>
    <lineage>
        <taxon>Bacteria</taxon>
        <taxon>Bacillati</taxon>
        <taxon>Bacillota</taxon>
        <taxon>Bacilli</taxon>
        <taxon>Lactobacillales</taxon>
        <taxon>Enterococcaceae</taxon>
        <taxon>Enterococcus</taxon>
    </lineage>
</organism>